<proteinExistence type="predicted"/>
<reference evidence="2" key="1">
    <citation type="journal article" date="2010" name="Genome Res.">
        <title>Population genomic sequencing of Coccidioides fungi reveals recent hybridization and transposon control.</title>
        <authorList>
            <person name="Neafsey D.E."/>
            <person name="Barker B.M."/>
            <person name="Sharpton T.J."/>
            <person name="Stajich J.E."/>
            <person name="Park D.J."/>
            <person name="Whiston E."/>
            <person name="Hung C.-Y."/>
            <person name="McMahan C."/>
            <person name="White J."/>
            <person name="Sykes S."/>
            <person name="Heiman D."/>
            <person name="Young S."/>
            <person name="Zeng Q."/>
            <person name="Abouelleil A."/>
            <person name="Aftuck L."/>
            <person name="Bessette D."/>
            <person name="Brown A."/>
            <person name="FitzGerald M."/>
            <person name="Lui A."/>
            <person name="Macdonald J.P."/>
            <person name="Priest M."/>
            <person name="Orbach M.J."/>
            <person name="Galgiani J.N."/>
            <person name="Kirkland T.N."/>
            <person name="Cole G.T."/>
            <person name="Birren B.W."/>
            <person name="Henn M.R."/>
            <person name="Taylor J.W."/>
            <person name="Rounsley S.D."/>
        </authorList>
    </citation>
    <scope>NUCLEOTIDE SEQUENCE [LARGE SCALE GENOMIC DNA]</scope>
    <source>
        <strain evidence="2">RMSCC 3703</strain>
    </source>
</reference>
<dbReference type="STRING" id="454286.A0A0J8QUI7"/>
<organism evidence="1 2">
    <name type="scientific">Coccidioides immitis RMSCC 3703</name>
    <dbReference type="NCBI Taxonomy" id="454286"/>
    <lineage>
        <taxon>Eukaryota</taxon>
        <taxon>Fungi</taxon>
        <taxon>Dikarya</taxon>
        <taxon>Ascomycota</taxon>
        <taxon>Pezizomycotina</taxon>
        <taxon>Eurotiomycetes</taxon>
        <taxon>Eurotiomycetidae</taxon>
        <taxon>Onygenales</taxon>
        <taxon>Onygenaceae</taxon>
        <taxon>Coccidioides</taxon>
    </lineage>
</organism>
<evidence type="ECO:0000313" key="1">
    <source>
        <dbReference type="EMBL" id="KMU76111.1"/>
    </source>
</evidence>
<accession>A0A0J8QUI7</accession>
<dbReference type="Proteomes" id="UP000054559">
    <property type="component" value="Unassembled WGS sequence"/>
</dbReference>
<dbReference type="EMBL" id="DS268397">
    <property type="protein sequence ID" value="KMU76111.1"/>
    <property type="molecule type" value="Genomic_DNA"/>
</dbReference>
<gene>
    <name evidence="1" type="ORF">CISG_10418</name>
</gene>
<dbReference type="AlphaFoldDB" id="A0A0J8QUI7"/>
<sequence length="113" mass="12373">MSGSLALITKGFHTGKKIDHNEQVYQISGNEHSYIHDALLVIVLLSCPIHSIMVHLLCPLISSIVLSTISQLISPITDYMTFHPKVSPQQFMILPCQVSSNHPVSLAAVPQDS</sequence>
<evidence type="ECO:0000313" key="2">
    <source>
        <dbReference type="Proteomes" id="UP000054559"/>
    </source>
</evidence>
<name>A0A0J8QUI7_COCIT</name>
<protein>
    <submittedName>
        <fullName evidence="1">Uncharacterized protein</fullName>
    </submittedName>
</protein>